<dbReference type="GO" id="GO:0071555">
    <property type="term" value="P:cell wall organization"/>
    <property type="evidence" value="ECO:0007669"/>
    <property type="project" value="TreeGrafter"/>
</dbReference>
<evidence type="ECO:0000256" key="6">
    <source>
        <dbReference type="ARBA" id="ARBA00022512"/>
    </source>
</evidence>
<dbReference type="Gene3D" id="3.20.20.80">
    <property type="entry name" value="Glycosidases"/>
    <property type="match status" value="2"/>
</dbReference>
<name>A0A0F8VKW0_9EURO</name>
<accession>A0A0F8VKW0</accession>
<evidence type="ECO:0000256" key="1">
    <source>
        <dbReference type="ARBA" id="ARBA00000448"/>
    </source>
</evidence>
<dbReference type="GO" id="GO:0009986">
    <property type="term" value="C:cell surface"/>
    <property type="evidence" value="ECO:0007669"/>
    <property type="project" value="TreeGrafter"/>
</dbReference>
<dbReference type="VEuPathDB" id="FungiDB:P175DRAFT_0513064"/>
<protein>
    <recommendedName>
        <fullName evidence="12">Probable beta-glucosidase btgE</fullName>
        <ecNumber evidence="5">3.2.1.21</ecNumber>
    </recommendedName>
    <alternativeName>
        <fullName evidence="13">Beta-D-glucoside glucohydrolase btgE</fullName>
    </alternativeName>
    <alternativeName>
        <fullName evidence="15">Cellobiase btgE</fullName>
    </alternativeName>
    <alternativeName>
        <fullName evidence="14">Gentiobiase btgE</fullName>
    </alternativeName>
</protein>
<keyword evidence="7" id="KW-0964">Secreted</keyword>
<keyword evidence="6" id="KW-0134">Cell wall</keyword>
<dbReference type="InterPro" id="IPR050732">
    <property type="entry name" value="Beta-glucan_modifiers"/>
</dbReference>
<dbReference type="PANTHER" id="PTHR16631:SF24">
    <property type="entry name" value="FAMILY 17 GLUCOSIDASE SCW11-RELATED"/>
    <property type="match status" value="1"/>
</dbReference>
<keyword evidence="9" id="KW-0378">Hydrolase</keyword>
<evidence type="ECO:0000256" key="2">
    <source>
        <dbReference type="ARBA" id="ARBA00004191"/>
    </source>
</evidence>
<evidence type="ECO:0000256" key="5">
    <source>
        <dbReference type="ARBA" id="ARBA00012744"/>
    </source>
</evidence>
<comment type="catalytic activity">
    <reaction evidence="1">
        <text>Hydrolysis of terminal, non-reducing beta-D-glucosyl residues with release of beta-D-glucose.</text>
        <dbReference type="EC" id="3.2.1.21"/>
    </reaction>
</comment>
<dbReference type="EMBL" id="JYKN01000625">
    <property type="protein sequence ID" value="KKK23716.1"/>
    <property type="molecule type" value="Genomic_DNA"/>
</dbReference>
<dbReference type="GO" id="GO:0042973">
    <property type="term" value="F:glucan endo-1,3-beta-D-glucosidase activity"/>
    <property type="evidence" value="ECO:0007669"/>
    <property type="project" value="TreeGrafter"/>
</dbReference>
<dbReference type="OrthoDB" id="4082933at2759"/>
<dbReference type="GO" id="GO:0009277">
    <property type="term" value="C:fungal-type cell wall"/>
    <property type="evidence" value="ECO:0007669"/>
    <property type="project" value="TreeGrafter"/>
</dbReference>
<gene>
    <name evidence="17" type="ORF">AOCH_006793</name>
</gene>
<comment type="function">
    <text evidence="11">Beta-glucosidases are one of a number of cellulolytic enzymes involved in the degradation of cellulosic biomass. Catalyzes the last step releasing glucose from the inhibitory cellobiose.</text>
</comment>
<evidence type="ECO:0000256" key="16">
    <source>
        <dbReference type="SAM" id="MobiDB-lite"/>
    </source>
</evidence>
<dbReference type="EC" id="3.2.1.21" evidence="5"/>
<evidence type="ECO:0000256" key="12">
    <source>
        <dbReference type="ARBA" id="ARBA00039284"/>
    </source>
</evidence>
<feature type="region of interest" description="Disordered" evidence="16">
    <location>
        <begin position="311"/>
        <end position="340"/>
    </location>
</feature>
<organism evidence="17 18">
    <name type="scientific">Aspergillus ochraceoroseus</name>
    <dbReference type="NCBI Taxonomy" id="138278"/>
    <lineage>
        <taxon>Eukaryota</taxon>
        <taxon>Fungi</taxon>
        <taxon>Dikarya</taxon>
        <taxon>Ascomycota</taxon>
        <taxon>Pezizomycotina</taxon>
        <taxon>Eurotiomycetes</taxon>
        <taxon>Eurotiomycetidae</taxon>
        <taxon>Eurotiales</taxon>
        <taxon>Aspergillaceae</taxon>
        <taxon>Aspergillus</taxon>
        <taxon>Aspergillus subgen. Nidulantes</taxon>
    </lineage>
</organism>
<evidence type="ECO:0000313" key="18">
    <source>
        <dbReference type="Proteomes" id="UP000034947"/>
    </source>
</evidence>
<dbReference type="PANTHER" id="PTHR16631">
    <property type="entry name" value="GLUCAN 1,3-BETA-GLUCOSIDASE"/>
    <property type="match status" value="1"/>
</dbReference>
<evidence type="ECO:0000313" key="17">
    <source>
        <dbReference type="EMBL" id="KKK23716.1"/>
    </source>
</evidence>
<evidence type="ECO:0000256" key="8">
    <source>
        <dbReference type="ARBA" id="ARBA00022729"/>
    </source>
</evidence>
<dbReference type="InterPro" id="IPR017853">
    <property type="entry name" value="GH"/>
</dbReference>
<comment type="caution">
    <text evidence="17">The sequence shown here is derived from an EMBL/GenBank/DDBJ whole genome shotgun (WGS) entry which is preliminary data.</text>
</comment>
<keyword evidence="10" id="KW-0326">Glycosidase</keyword>
<keyword evidence="18" id="KW-1185">Reference proteome</keyword>
<evidence type="ECO:0000256" key="9">
    <source>
        <dbReference type="ARBA" id="ARBA00022801"/>
    </source>
</evidence>
<evidence type="ECO:0000256" key="3">
    <source>
        <dbReference type="ARBA" id="ARBA00004987"/>
    </source>
</evidence>
<comment type="similarity">
    <text evidence="4">Belongs to the glycosyl hydrolase 17 family.</text>
</comment>
<dbReference type="AlphaFoldDB" id="A0A0F8VKW0"/>
<sequence>MKGAILATAAAVVGTAMADISHLRRHGHEAFHQRALAQSSPAPQENCGCTTEVITFWGEPTLVPVSVAPTSVTSETSVTSATTVTSETTTTVHSTSYTTVTIVATSSETPSSTVVLPTPGVTSFSTTGTYTIPATTLTVTDTTTVCGATTTELPSGTHTYGGVTTIVETQTTIVCPYATVKPSGTTVTSVIETTTYICPSAGTYTIAPTTTYVPTSTVMVYPTPATITPGTYTQPESTITVTRTDYTYVCPYATNEPTSASAIPTSAAVTTPAAVTTSAVPTTTPVESTTVESTTVATSTAVATTTTTTTTAATTTTTASSSSSSSSSTGSTIPTNGPQMGMTFTPYLDSGDWMPKDDIATRIANIKSKGFTHVRVYATDCHTLDYVTDAVKANGLKIILGVFISGPGIDSGAENDVAKIVSWAQWDLVSHIVVGNEAINSGKCSASVLAGFISESKAKFQAAGYTGLVTTAEPIDVWLIDENASSLCSVVDIVGANLHPFFNNAFTAAQAGELVSNQITDLKKVCSDKDVVNLETGWPNAGDANGLAVPGQTEQTTAIKSLVDTVGSLSVFFSYSDDPWKKKISPNDKWNVETHWGCIDQF</sequence>
<comment type="subcellular location">
    <subcellularLocation>
        <location evidence="2">Secreted</location>
        <location evidence="2">Cell wall</location>
    </subcellularLocation>
</comment>
<evidence type="ECO:0000256" key="10">
    <source>
        <dbReference type="ARBA" id="ARBA00023295"/>
    </source>
</evidence>
<evidence type="ECO:0000256" key="7">
    <source>
        <dbReference type="ARBA" id="ARBA00022525"/>
    </source>
</evidence>
<dbReference type="GO" id="GO:0005576">
    <property type="term" value="C:extracellular region"/>
    <property type="evidence" value="ECO:0007669"/>
    <property type="project" value="TreeGrafter"/>
</dbReference>
<proteinExistence type="inferred from homology"/>
<evidence type="ECO:0000256" key="14">
    <source>
        <dbReference type="ARBA" id="ARBA00041516"/>
    </source>
</evidence>
<evidence type="ECO:0000256" key="4">
    <source>
        <dbReference type="ARBA" id="ARBA00008773"/>
    </source>
</evidence>
<evidence type="ECO:0000256" key="11">
    <source>
        <dbReference type="ARBA" id="ARBA00024983"/>
    </source>
</evidence>
<keyword evidence="8" id="KW-0732">Signal</keyword>
<dbReference type="SUPFAM" id="SSF51445">
    <property type="entry name" value="(Trans)glycosidases"/>
    <property type="match status" value="1"/>
</dbReference>
<comment type="pathway">
    <text evidence="3">Glycan metabolism; cellulose degradation.</text>
</comment>
<dbReference type="Proteomes" id="UP000034947">
    <property type="component" value="Unassembled WGS sequence"/>
</dbReference>
<feature type="compositionally biased region" description="Low complexity" evidence="16">
    <location>
        <begin position="311"/>
        <end position="335"/>
    </location>
</feature>
<evidence type="ECO:0000256" key="13">
    <source>
        <dbReference type="ARBA" id="ARBA00041495"/>
    </source>
</evidence>
<evidence type="ECO:0000256" key="15">
    <source>
        <dbReference type="ARBA" id="ARBA00042762"/>
    </source>
</evidence>
<reference evidence="17 18" key="1">
    <citation type="submission" date="2015-02" db="EMBL/GenBank/DDBJ databases">
        <title>Draft Genome Sequences of Two Closely-Related Aflatoxigenic Aspergillus Species Obtained from the Cote d'Ivoire.</title>
        <authorList>
            <person name="Moore G.G."/>
            <person name="Beltz S.B."/>
            <person name="Mack B.M."/>
        </authorList>
    </citation>
    <scope>NUCLEOTIDE SEQUENCE [LARGE SCALE GENOMIC DNA]</scope>
    <source>
        <strain evidence="17 18">SRRC1432</strain>
    </source>
</reference>